<keyword evidence="2" id="KW-0132">Cell division</keyword>
<dbReference type="InterPro" id="IPR005234">
    <property type="entry name" value="ScpB_csome_segregation"/>
</dbReference>
<feature type="region of interest" description="Disordered" evidence="5">
    <location>
        <begin position="1"/>
        <end position="21"/>
    </location>
</feature>
<evidence type="ECO:0000256" key="1">
    <source>
        <dbReference type="ARBA" id="ARBA00022490"/>
    </source>
</evidence>
<dbReference type="NCBIfam" id="TIGR00281">
    <property type="entry name" value="SMC-Scp complex subunit ScpB"/>
    <property type="match status" value="1"/>
</dbReference>
<sequence>MSAPLGSGKPSSGGNRSPDAAAAVIQRDRPADRYGHGEIRNVVECLLLARGGPVRLSDLRKVLDVDEAELRATLAALQVEYEGRGLQIQEIAGGYQLCTRPEYADAVQRLLRLGELEPLSRATLEVLAIVAYRQPVTRAEVDAIRGIHSVHHLVKLQERRLIQELGRRPGPGRPILYGTTDGFLRYFGLKDLDALPQLGDHDLATVLVPPDR</sequence>
<dbReference type="Proteomes" id="UP000320048">
    <property type="component" value="Unassembled WGS sequence"/>
</dbReference>
<accession>A0A537J814</accession>
<dbReference type="GO" id="GO:0051304">
    <property type="term" value="P:chromosome separation"/>
    <property type="evidence" value="ECO:0007669"/>
    <property type="project" value="InterPro"/>
</dbReference>
<evidence type="ECO:0000256" key="3">
    <source>
        <dbReference type="ARBA" id="ARBA00022829"/>
    </source>
</evidence>
<evidence type="ECO:0000313" key="7">
    <source>
        <dbReference type="Proteomes" id="UP000320048"/>
    </source>
</evidence>
<dbReference type="InterPro" id="IPR036390">
    <property type="entry name" value="WH_DNA-bd_sf"/>
</dbReference>
<dbReference type="PANTHER" id="PTHR34298:SF2">
    <property type="entry name" value="SEGREGATION AND CONDENSATION PROTEIN B"/>
    <property type="match status" value="1"/>
</dbReference>
<protein>
    <submittedName>
        <fullName evidence="6">SMC-Scp complex subunit ScpB</fullName>
    </submittedName>
</protein>
<organism evidence="6 7">
    <name type="scientific">Candidatus Segetimicrobium genomatis</name>
    <dbReference type="NCBI Taxonomy" id="2569760"/>
    <lineage>
        <taxon>Bacteria</taxon>
        <taxon>Bacillati</taxon>
        <taxon>Candidatus Sysuimicrobiota</taxon>
        <taxon>Candidatus Sysuimicrobiia</taxon>
        <taxon>Candidatus Sysuimicrobiales</taxon>
        <taxon>Candidatus Segetimicrobiaceae</taxon>
        <taxon>Candidatus Segetimicrobium</taxon>
    </lineage>
</organism>
<dbReference type="SUPFAM" id="SSF46785">
    <property type="entry name" value="Winged helix' DNA-binding domain"/>
    <property type="match status" value="2"/>
</dbReference>
<comment type="caution">
    <text evidence="6">The sequence shown here is derived from an EMBL/GenBank/DDBJ whole genome shotgun (WGS) entry which is preliminary data.</text>
</comment>
<evidence type="ECO:0000256" key="2">
    <source>
        <dbReference type="ARBA" id="ARBA00022618"/>
    </source>
</evidence>
<dbReference type="InterPro" id="IPR036388">
    <property type="entry name" value="WH-like_DNA-bd_sf"/>
</dbReference>
<proteinExistence type="predicted"/>
<evidence type="ECO:0000256" key="5">
    <source>
        <dbReference type="SAM" id="MobiDB-lite"/>
    </source>
</evidence>
<keyword evidence="4" id="KW-0131">Cell cycle</keyword>
<keyword evidence="3" id="KW-0159">Chromosome partition</keyword>
<reference evidence="6 7" key="1">
    <citation type="journal article" date="2019" name="Nat. Microbiol.">
        <title>Mediterranean grassland soil C-N compound turnover is dependent on rainfall and depth, and is mediated by genomically divergent microorganisms.</title>
        <authorList>
            <person name="Diamond S."/>
            <person name="Andeer P.F."/>
            <person name="Li Z."/>
            <person name="Crits-Christoph A."/>
            <person name="Burstein D."/>
            <person name="Anantharaman K."/>
            <person name="Lane K.R."/>
            <person name="Thomas B.C."/>
            <person name="Pan C."/>
            <person name="Northen T.R."/>
            <person name="Banfield J.F."/>
        </authorList>
    </citation>
    <scope>NUCLEOTIDE SEQUENCE [LARGE SCALE GENOMIC DNA]</scope>
    <source>
        <strain evidence="6">NP_7</strain>
    </source>
</reference>
<dbReference type="Gene3D" id="1.10.10.10">
    <property type="entry name" value="Winged helix-like DNA-binding domain superfamily/Winged helix DNA-binding domain"/>
    <property type="match status" value="2"/>
</dbReference>
<gene>
    <name evidence="6" type="primary">scpB</name>
    <name evidence="6" type="ORF">E6H04_10150</name>
</gene>
<evidence type="ECO:0000313" key="6">
    <source>
        <dbReference type="EMBL" id="TMI79691.1"/>
    </source>
</evidence>
<evidence type="ECO:0000256" key="4">
    <source>
        <dbReference type="ARBA" id="ARBA00023306"/>
    </source>
</evidence>
<dbReference type="PANTHER" id="PTHR34298">
    <property type="entry name" value="SEGREGATION AND CONDENSATION PROTEIN B"/>
    <property type="match status" value="1"/>
</dbReference>
<dbReference type="GO" id="GO:0051301">
    <property type="term" value="P:cell division"/>
    <property type="evidence" value="ECO:0007669"/>
    <property type="project" value="UniProtKB-KW"/>
</dbReference>
<dbReference type="Pfam" id="PF04079">
    <property type="entry name" value="SMC_ScpB"/>
    <property type="match status" value="1"/>
</dbReference>
<keyword evidence="1" id="KW-0963">Cytoplasm</keyword>
<dbReference type="EMBL" id="VBAO01000266">
    <property type="protein sequence ID" value="TMI79691.1"/>
    <property type="molecule type" value="Genomic_DNA"/>
</dbReference>
<name>A0A537J814_9BACT</name>
<dbReference type="AlphaFoldDB" id="A0A537J814"/>